<protein>
    <recommendedName>
        <fullName evidence="1">DUF7882 domain-containing protein</fullName>
    </recommendedName>
</protein>
<dbReference type="InterPro" id="IPR057204">
    <property type="entry name" value="DUF7882"/>
</dbReference>
<evidence type="ECO:0000313" key="3">
    <source>
        <dbReference type="Proteomes" id="UP000289260"/>
    </source>
</evidence>
<dbReference type="KEGG" id="ltr:EVS81_11295"/>
<dbReference type="RefSeq" id="WP_130110479.1">
    <property type="nucleotide sequence ID" value="NZ_CP035806.1"/>
</dbReference>
<organism evidence="2 3">
    <name type="scientific">Leucobacter triazinivorans</name>
    <dbReference type="NCBI Taxonomy" id="1784719"/>
    <lineage>
        <taxon>Bacteria</taxon>
        <taxon>Bacillati</taxon>
        <taxon>Actinomycetota</taxon>
        <taxon>Actinomycetes</taxon>
        <taxon>Micrococcales</taxon>
        <taxon>Microbacteriaceae</taxon>
        <taxon>Leucobacter</taxon>
    </lineage>
</organism>
<evidence type="ECO:0000259" key="1">
    <source>
        <dbReference type="Pfam" id="PF25355"/>
    </source>
</evidence>
<keyword evidence="3" id="KW-1185">Reference proteome</keyword>
<dbReference type="EMBL" id="CP035806">
    <property type="protein sequence ID" value="QBE49350.1"/>
    <property type="molecule type" value="Genomic_DNA"/>
</dbReference>
<dbReference type="Pfam" id="PF25355">
    <property type="entry name" value="DUF7882"/>
    <property type="match status" value="1"/>
</dbReference>
<reference evidence="2 3" key="1">
    <citation type="submission" date="2019-02" db="EMBL/GenBank/DDBJ databases">
        <authorList>
            <person name="Sun L."/>
            <person name="Pan D."/>
            <person name="Wu X."/>
        </authorList>
    </citation>
    <scope>NUCLEOTIDE SEQUENCE [LARGE SCALE GENOMIC DNA]</scope>
    <source>
        <strain evidence="2 3">JW-1</strain>
    </source>
</reference>
<dbReference type="AlphaFoldDB" id="A0A4P6KGH5"/>
<gene>
    <name evidence="2" type="ORF">EVS81_11295</name>
</gene>
<dbReference type="Proteomes" id="UP000289260">
    <property type="component" value="Chromosome"/>
</dbReference>
<proteinExistence type="predicted"/>
<feature type="domain" description="DUF7882" evidence="1">
    <location>
        <begin position="1"/>
        <end position="92"/>
    </location>
</feature>
<sequence>MGYLHYGPSQIFRFDDRALTHLRTVVMTKLLQQESLLFTWNDAGIQRSIWLQPSIPLQFEFESADTPTLNRAWIEELTAAANAPAGLRLLPEPPDQDHQ</sequence>
<dbReference type="OrthoDB" id="5123855at2"/>
<evidence type="ECO:0000313" key="2">
    <source>
        <dbReference type="EMBL" id="QBE49350.1"/>
    </source>
</evidence>
<name>A0A4P6KGH5_9MICO</name>
<accession>A0A4P6KGH5</accession>